<feature type="transmembrane region" description="Helical" evidence="8">
    <location>
        <begin position="62"/>
        <end position="79"/>
    </location>
</feature>
<evidence type="ECO:0000256" key="2">
    <source>
        <dbReference type="ARBA" id="ARBA00022448"/>
    </source>
</evidence>
<feature type="transmembrane region" description="Helical" evidence="8">
    <location>
        <begin position="133"/>
        <end position="151"/>
    </location>
</feature>
<dbReference type="Pfam" id="PF07690">
    <property type="entry name" value="MFS_1"/>
    <property type="match status" value="1"/>
</dbReference>
<reference evidence="10 11" key="1">
    <citation type="submission" date="2018-05" db="EMBL/GenBank/DDBJ databases">
        <title>Genome sequencing and assembly of the regulated plant pathogen Lachnellula willkommii and related sister species for the development of diagnostic species identification markers.</title>
        <authorList>
            <person name="Giroux E."/>
            <person name="Bilodeau G."/>
        </authorList>
    </citation>
    <scope>NUCLEOTIDE SEQUENCE [LARGE SCALE GENOMIC DNA]</scope>
    <source>
        <strain evidence="10 11">CBS 268.59</strain>
    </source>
</reference>
<organism evidence="10 11">
    <name type="scientific">Lachnellula suecica</name>
    <dbReference type="NCBI Taxonomy" id="602035"/>
    <lineage>
        <taxon>Eukaryota</taxon>
        <taxon>Fungi</taxon>
        <taxon>Dikarya</taxon>
        <taxon>Ascomycota</taxon>
        <taxon>Pezizomycotina</taxon>
        <taxon>Leotiomycetes</taxon>
        <taxon>Helotiales</taxon>
        <taxon>Lachnaceae</taxon>
        <taxon>Lachnellula</taxon>
    </lineage>
</organism>
<evidence type="ECO:0000256" key="6">
    <source>
        <dbReference type="ARBA" id="ARBA00037968"/>
    </source>
</evidence>
<dbReference type="SUPFAM" id="SSF103473">
    <property type="entry name" value="MFS general substrate transporter"/>
    <property type="match status" value="1"/>
</dbReference>
<dbReference type="GO" id="GO:0016020">
    <property type="term" value="C:membrane"/>
    <property type="evidence" value="ECO:0007669"/>
    <property type="project" value="UniProtKB-SubCell"/>
</dbReference>
<feature type="transmembrane region" description="Helical" evidence="8">
    <location>
        <begin position="192"/>
        <end position="214"/>
    </location>
</feature>
<feature type="region of interest" description="Disordered" evidence="7">
    <location>
        <begin position="1"/>
        <end position="26"/>
    </location>
</feature>
<gene>
    <name evidence="10" type="ORF">LSUE1_G005421</name>
</gene>
<keyword evidence="11" id="KW-1185">Reference proteome</keyword>
<feature type="transmembrane region" description="Helical" evidence="8">
    <location>
        <begin position="229"/>
        <end position="249"/>
    </location>
</feature>
<dbReference type="Proteomes" id="UP000469558">
    <property type="component" value="Unassembled WGS sequence"/>
</dbReference>
<evidence type="ECO:0000256" key="5">
    <source>
        <dbReference type="ARBA" id="ARBA00023136"/>
    </source>
</evidence>
<dbReference type="OrthoDB" id="6730379at2759"/>
<dbReference type="PANTHER" id="PTHR43791">
    <property type="entry name" value="PERMEASE-RELATED"/>
    <property type="match status" value="1"/>
</dbReference>
<feature type="transmembrane region" description="Helical" evidence="8">
    <location>
        <begin position="291"/>
        <end position="313"/>
    </location>
</feature>
<dbReference type="PROSITE" id="PS50850">
    <property type="entry name" value="MFS"/>
    <property type="match status" value="1"/>
</dbReference>
<dbReference type="AlphaFoldDB" id="A0A8T9C594"/>
<feature type="transmembrane region" description="Helical" evidence="8">
    <location>
        <begin position="450"/>
        <end position="475"/>
    </location>
</feature>
<comment type="similarity">
    <text evidence="6">Belongs to the major facilitator superfamily. Allantoate permease family.</text>
</comment>
<comment type="subcellular location">
    <subcellularLocation>
        <location evidence="1">Membrane</location>
        <topology evidence="1">Multi-pass membrane protein</topology>
    </subcellularLocation>
</comment>
<feature type="transmembrane region" description="Helical" evidence="8">
    <location>
        <begin position="333"/>
        <end position="352"/>
    </location>
</feature>
<feature type="domain" description="Major facilitator superfamily (MFS) profile" evidence="9">
    <location>
        <begin position="66"/>
        <end position="479"/>
    </location>
</feature>
<feature type="compositionally biased region" description="Basic and acidic residues" evidence="7">
    <location>
        <begin position="16"/>
        <end position="26"/>
    </location>
</feature>
<accession>A0A8T9C594</accession>
<keyword evidence="5 8" id="KW-0472">Membrane</keyword>
<evidence type="ECO:0000256" key="3">
    <source>
        <dbReference type="ARBA" id="ARBA00022692"/>
    </source>
</evidence>
<dbReference type="InterPro" id="IPR020846">
    <property type="entry name" value="MFS_dom"/>
</dbReference>
<dbReference type="InterPro" id="IPR036259">
    <property type="entry name" value="MFS_trans_sf"/>
</dbReference>
<evidence type="ECO:0000313" key="11">
    <source>
        <dbReference type="Proteomes" id="UP000469558"/>
    </source>
</evidence>
<comment type="caution">
    <text evidence="10">The sequence shown here is derived from an EMBL/GenBank/DDBJ whole genome shotgun (WGS) entry which is preliminary data.</text>
</comment>
<dbReference type="Gene3D" id="1.20.1250.20">
    <property type="entry name" value="MFS general substrate transporter like domains"/>
    <property type="match status" value="2"/>
</dbReference>
<dbReference type="InterPro" id="IPR011701">
    <property type="entry name" value="MFS"/>
</dbReference>
<protein>
    <submittedName>
        <fullName evidence="10">Putative transporter</fullName>
    </submittedName>
</protein>
<dbReference type="EMBL" id="QGMK01000592">
    <property type="protein sequence ID" value="TVY80879.1"/>
    <property type="molecule type" value="Genomic_DNA"/>
</dbReference>
<evidence type="ECO:0000256" key="7">
    <source>
        <dbReference type="SAM" id="MobiDB-lite"/>
    </source>
</evidence>
<evidence type="ECO:0000256" key="4">
    <source>
        <dbReference type="ARBA" id="ARBA00022989"/>
    </source>
</evidence>
<evidence type="ECO:0000256" key="1">
    <source>
        <dbReference type="ARBA" id="ARBA00004141"/>
    </source>
</evidence>
<dbReference type="GO" id="GO:0022857">
    <property type="term" value="F:transmembrane transporter activity"/>
    <property type="evidence" value="ECO:0007669"/>
    <property type="project" value="InterPro"/>
</dbReference>
<evidence type="ECO:0000313" key="10">
    <source>
        <dbReference type="EMBL" id="TVY80879.1"/>
    </source>
</evidence>
<sequence length="514" mass="57693">MNMEKNDISDELADEAVSRSPKEPHEQLGLDVNVDEAFIAVRGLRERTILDESTNKRILRKIDFVLMPILCIVYGLNYLDKTTLSYASITGIQKGIGLKGNQFSWLGSIFYFGYLGFEYPAVRMLQRFPLAKYSGICIIAWGTTLACFSTVKSFAGAVVVRLLLGVFEASVSPGWVLFTSQWYTKKEQVVRVAWWGSFNGFAQIFGGLVAYGIAHNSTADHFTLAPWKIIYLFTGLLTIVFGIVFLLVIPDNQLNAWWLTKEDRILAIERVRGNQQGIGNKRFKSYQFKEALLDPITWAFVLLTLCGDIPNGGLSNFFSLLLESFDLTAQQSLLYGCISGAVEIAVLLGWAYTTRYFGNRILWAVLGLVISMVGAILLVALPLGNNKGRLAGFYLAQFFVVAIVAIISLIASNVAGYTKKVTVSGFFFIAYCVGNIIGPQTFRAKAAPRYVPAEITLIVCYGLCIIDLLFIHWYYKQQNKKKLAEKNKEGYEKLENQEFLDLTDRENQEFVYEL</sequence>
<feature type="transmembrane region" description="Helical" evidence="8">
    <location>
        <begin position="157"/>
        <end position="180"/>
    </location>
</feature>
<feature type="transmembrane region" description="Helical" evidence="8">
    <location>
        <begin position="421"/>
        <end position="438"/>
    </location>
</feature>
<feature type="transmembrane region" description="Helical" evidence="8">
    <location>
        <begin position="393"/>
        <end position="414"/>
    </location>
</feature>
<feature type="transmembrane region" description="Helical" evidence="8">
    <location>
        <begin position="103"/>
        <end position="121"/>
    </location>
</feature>
<name>A0A8T9C594_9HELO</name>
<dbReference type="FunFam" id="1.20.1250.20:FF:000064">
    <property type="entry name" value="MFS allantoate transporter"/>
    <property type="match status" value="1"/>
</dbReference>
<keyword evidence="4 8" id="KW-1133">Transmembrane helix</keyword>
<keyword evidence="2" id="KW-0813">Transport</keyword>
<evidence type="ECO:0000259" key="9">
    <source>
        <dbReference type="PROSITE" id="PS50850"/>
    </source>
</evidence>
<evidence type="ECO:0000256" key="8">
    <source>
        <dbReference type="SAM" id="Phobius"/>
    </source>
</evidence>
<proteinExistence type="inferred from homology"/>
<keyword evidence="3 8" id="KW-0812">Transmembrane</keyword>
<feature type="transmembrane region" description="Helical" evidence="8">
    <location>
        <begin position="361"/>
        <end position="381"/>
    </location>
</feature>
<dbReference type="PANTHER" id="PTHR43791:SF1">
    <property type="entry name" value="ALLANTOATE PERMEASE"/>
    <property type="match status" value="1"/>
</dbReference>
<dbReference type="CDD" id="cd17327">
    <property type="entry name" value="MFS_FEN2_like"/>
    <property type="match status" value="1"/>
</dbReference>